<feature type="non-terminal residue" evidence="2">
    <location>
        <position position="1"/>
    </location>
</feature>
<evidence type="ECO:0000256" key="1">
    <source>
        <dbReference type="SAM" id="MobiDB-lite"/>
    </source>
</evidence>
<reference evidence="2" key="1">
    <citation type="submission" date="2023-10" db="EMBL/GenBank/DDBJ databases">
        <title>Genome assembly of Pristionchus species.</title>
        <authorList>
            <person name="Yoshida K."/>
            <person name="Sommer R.J."/>
        </authorList>
    </citation>
    <scope>NUCLEOTIDE SEQUENCE</scope>
    <source>
        <strain evidence="2">RS0144</strain>
    </source>
</reference>
<comment type="caution">
    <text evidence="2">The sequence shown here is derived from an EMBL/GenBank/DDBJ whole genome shotgun (WGS) entry which is preliminary data.</text>
</comment>
<keyword evidence="3" id="KW-1185">Reference proteome</keyword>
<gene>
    <name evidence="2" type="ORF">PENTCL1PPCAC_3177</name>
</gene>
<sequence>FKDGVSQVHSRLRSLSRRSDGSDGFRSVWCQEQLKMRHVEADRLLHIFLLQPRLPSGSVWNRMRTMPRRRKIITLLSLNNFDKQS</sequence>
<accession>A0AAV5SEJ9</accession>
<proteinExistence type="predicted"/>
<name>A0AAV5SEJ9_9BILA</name>
<evidence type="ECO:0000313" key="2">
    <source>
        <dbReference type="EMBL" id="GMS81002.1"/>
    </source>
</evidence>
<dbReference type="EMBL" id="BTSX01000001">
    <property type="protein sequence ID" value="GMS81002.1"/>
    <property type="molecule type" value="Genomic_DNA"/>
</dbReference>
<protein>
    <submittedName>
        <fullName evidence="2">Uncharacterized protein</fullName>
    </submittedName>
</protein>
<feature type="region of interest" description="Disordered" evidence="1">
    <location>
        <begin position="1"/>
        <end position="24"/>
    </location>
</feature>
<dbReference type="Proteomes" id="UP001432027">
    <property type="component" value="Unassembled WGS sequence"/>
</dbReference>
<organism evidence="2 3">
    <name type="scientific">Pristionchus entomophagus</name>
    <dbReference type="NCBI Taxonomy" id="358040"/>
    <lineage>
        <taxon>Eukaryota</taxon>
        <taxon>Metazoa</taxon>
        <taxon>Ecdysozoa</taxon>
        <taxon>Nematoda</taxon>
        <taxon>Chromadorea</taxon>
        <taxon>Rhabditida</taxon>
        <taxon>Rhabditina</taxon>
        <taxon>Diplogasteromorpha</taxon>
        <taxon>Diplogasteroidea</taxon>
        <taxon>Neodiplogasteridae</taxon>
        <taxon>Pristionchus</taxon>
    </lineage>
</organism>
<evidence type="ECO:0000313" key="3">
    <source>
        <dbReference type="Proteomes" id="UP001432027"/>
    </source>
</evidence>
<dbReference type="AlphaFoldDB" id="A0AAV5SEJ9"/>